<evidence type="ECO:0000313" key="9">
    <source>
        <dbReference type="Proteomes" id="UP000028922"/>
    </source>
</evidence>
<name>A0A086CH41_9CHRO</name>
<comment type="function">
    <text evidence="6">The RuvA-RuvB-RuvC complex processes Holliday junction (HJ) DNA during genetic recombination and DNA repair, while the RuvA-RuvB complex plays an important role in the rescue of blocked DNA replication forks via replication fork reversal (RFR). RuvA specifically binds to HJ cruciform DNA, conferring on it an open structure. The RuvB hexamer acts as an ATP-dependent pump, pulling dsDNA into and through the RuvAB complex. HJ branch migration allows RuvC to scan DNA until it finds its consensus sequence, where it cleaves and resolves the cruciform DNA.</text>
</comment>
<keyword evidence="4 6" id="KW-0233">DNA recombination</keyword>
<dbReference type="InterPro" id="IPR000085">
    <property type="entry name" value="RuvA"/>
</dbReference>
<accession>A0A086CH41</accession>
<dbReference type="Pfam" id="PF01330">
    <property type="entry name" value="RuvA_N"/>
    <property type="match status" value="1"/>
</dbReference>
<dbReference type="GO" id="GO:0016787">
    <property type="term" value="F:hydrolase activity"/>
    <property type="evidence" value="ECO:0007669"/>
    <property type="project" value="UniProtKB-KW"/>
</dbReference>
<evidence type="ECO:0000313" key="8">
    <source>
        <dbReference type="EMBL" id="KFF41505.1"/>
    </source>
</evidence>
<dbReference type="Gene3D" id="2.40.50.140">
    <property type="entry name" value="Nucleic acid-binding proteins"/>
    <property type="match status" value="1"/>
</dbReference>
<dbReference type="GO" id="GO:0005737">
    <property type="term" value="C:cytoplasm"/>
    <property type="evidence" value="ECO:0007669"/>
    <property type="project" value="UniProtKB-SubCell"/>
</dbReference>
<evidence type="ECO:0000256" key="1">
    <source>
        <dbReference type="ARBA" id="ARBA00022490"/>
    </source>
</evidence>
<comment type="similarity">
    <text evidence="6">Belongs to the RuvA family.</text>
</comment>
<dbReference type="GO" id="GO:0048476">
    <property type="term" value="C:Holliday junction resolvase complex"/>
    <property type="evidence" value="ECO:0007669"/>
    <property type="project" value="UniProtKB-UniRule"/>
</dbReference>
<dbReference type="GO" id="GO:0005524">
    <property type="term" value="F:ATP binding"/>
    <property type="evidence" value="ECO:0007669"/>
    <property type="project" value="InterPro"/>
</dbReference>
<dbReference type="NCBIfam" id="TIGR00084">
    <property type="entry name" value="ruvA"/>
    <property type="match status" value="1"/>
</dbReference>
<proteinExistence type="inferred from homology"/>
<evidence type="ECO:0000256" key="5">
    <source>
        <dbReference type="ARBA" id="ARBA00023204"/>
    </source>
</evidence>
<keyword evidence="1 6" id="KW-0963">Cytoplasm</keyword>
<dbReference type="SUPFAM" id="SSF50249">
    <property type="entry name" value="Nucleic acid-binding proteins"/>
    <property type="match status" value="1"/>
</dbReference>
<evidence type="ECO:0000259" key="7">
    <source>
        <dbReference type="Pfam" id="PF01330"/>
    </source>
</evidence>
<dbReference type="AlphaFoldDB" id="A0A086CH41"/>
<feature type="domain" description="DNA helicase Holliday junction RuvA type" evidence="7">
    <location>
        <begin position="1"/>
        <end position="68"/>
    </location>
</feature>
<dbReference type="Pfam" id="PF14520">
    <property type="entry name" value="HHH_5"/>
    <property type="match status" value="1"/>
</dbReference>
<dbReference type="InterPro" id="IPR010994">
    <property type="entry name" value="RuvA_2-like"/>
</dbReference>
<gene>
    <name evidence="6" type="primary">ruvA</name>
    <name evidence="8" type="ORF">ucyna2_00701</name>
</gene>
<evidence type="ECO:0000256" key="3">
    <source>
        <dbReference type="ARBA" id="ARBA00023125"/>
    </source>
</evidence>
<sequence>MIHYLKGKFVEIVNNTKNRIILVMEVNQIGYELQITSKLAKKISDRKSDQIKVFIHMQIREDCQILYGFIDKLEQEIFRQLVNITGIGAQLSITLLNTLGSEELIKAVCSGDIKTLSKSPGVGKKTAERIILELNSKLLKLMELFEIKAESSFCISSEGILEDIQLTLLSLGYSHKEVNLATTYLQNNKFLLKKIDIEELLRVAITWLSNNSY</sequence>
<dbReference type="InterPro" id="IPR013849">
    <property type="entry name" value="DNA_helicase_Holl-junc_RuvA_I"/>
</dbReference>
<dbReference type="GO" id="GO:0006281">
    <property type="term" value="P:DNA repair"/>
    <property type="evidence" value="ECO:0007669"/>
    <property type="project" value="UniProtKB-UniRule"/>
</dbReference>
<dbReference type="HAMAP" id="MF_00031">
    <property type="entry name" value="DNA_HJ_migration_RuvA"/>
    <property type="match status" value="1"/>
</dbReference>
<keyword evidence="3 6" id="KW-0238">DNA-binding</keyword>
<evidence type="ECO:0000256" key="2">
    <source>
        <dbReference type="ARBA" id="ARBA00022763"/>
    </source>
</evidence>
<protein>
    <recommendedName>
        <fullName evidence="6">Holliday junction branch migration complex subunit RuvA</fullName>
    </recommendedName>
</protein>
<keyword evidence="8" id="KW-0347">Helicase</keyword>
<dbReference type="InterPro" id="IPR012340">
    <property type="entry name" value="NA-bd_OB-fold"/>
</dbReference>
<keyword evidence="5 6" id="KW-0234">DNA repair</keyword>
<keyword evidence="8" id="KW-0547">Nucleotide-binding</keyword>
<dbReference type="Gene3D" id="1.10.150.20">
    <property type="entry name" value="5' to 3' exonuclease, C-terminal subdomain"/>
    <property type="match status" value="1"/>
</dbReference>
<comment type="subcellular location">
    <subcellularLocation>
        <location evidence="6">Cytoplasm</location>
    </subcellularLocation>
</comment>
<dbReference type="STRING" id="1527444.ucyna2_00701"/>
<comment type="subunit">
    <text evidence="6">Homotetramer. Forms an RuvA(8)-RuvB(12)-Holliday junction (HJ) complex. HJ DNA is sandwiched between 2 RuvA tetramers; dsDNA enters through RuvA and exits via RuvB. An RuvB hexamer assembles on each DNA strand where it exits the tetramer. Each RuvB hexamer is contacted by two RuvA subunits (via domain III) on 2 adjacent RuvB subunits; this complex drives branch migration. In the full resolvosome a probable DNA-RuvA(4)-RuvB(12)-RuvC(2) complex forms which resolves the HJ.</text>
</comment>
<organism evidence="8 9">
    <name type="scientific">Candidatus Atelocyanobacterium thalassa isolate SIO64986</name>
    <dbReference type="NCBI Taxonomy" id="1527444"/>
    <lineage>
        <taxon>Bacteria</taxon>
        <taxon>Bacillati</taxon>
        <taxon>Cyanobacteriota</taxon>
        <taxon>Cyanophyceae</taxon>
        <taxon>Oscillatoriophycideae</taxon>
        <taxon>Chroococcales</taxon>
        <taxon>Aphanothecaceae</taxon>
        <taxon>Candidatus Atelocyanobacterium</taxon>
        <taxon>Candidatus Atelocyanobacterium thalassae</taxon>
    </lineage>
</organism>
<dbReference type="GO" id="GO:0006310">
    <property type="term" value="P:DNA recombination"/>
    <property type="evidence" value="ECO:0007669"/>
    <property type="project" value="UniProtKB-UniRule"/>
</dbReference>
<dbReference type="GO" id="GO:0009378">
    <property type="term" value="F:four-way junction helicase activity"/>
    <property type="evidence" value="ECO:0007669"/>
    <property type="project" value="InterPro"/>
</dbReference>
<keyword evidence="8" id="KW-0067">ATP-binding</keyword>
<comment type="caution">
    <text evidence="8">The sequence shown here is derived from an EMBL/GenBank/DDBJ whole genome shotgun (WGS) entry which is preliminary data.</text>
</comment>
<comment type="domain">
    <text evidence="6">Has three domains with a flexible linker between the domains II and III and assumes an 'L' shape. Domain III is highly mobile and contacts RuvB.</text>
</comment>
<reference evidence="8 9" key="1">
    <citation type="submission" date="2014-08" db="EMBL/GenBank/DDBJ databases">
        <title>Comparative genomics reveals surprising divergence of two closely related strains of uncultivated UCYN-A cyanobacteria.</title>
        <authorList>
            <person name="Bombar D."/>
            <person name="Heller P."/>
            <person name="Sanchez-Baracaldo P."/>
            <person name="Carter B.J."/>
            <person name="Zert J.P."/>
        </authorList>
    </citation>
    <scope>NUCLEOTIDE SEQUENCE [LARGE SCALE GENOMIC DNA]</scope>
</reference>
<keyword evidence="2 6" id="KW-0227">DNA damage</keyword>
<dbReference type="SUPFAM" id="SSF47781">
    <property type="entry name" value="RuvA domain 2-like"/>
    <property type="match status" value="1"/>
</dbReference>
<dbReference type="PATRIC" id="fig|1527444.3.peg.669"/>
<keyword evidence="8" id="KW-0378">Hydrolase</keyword>
<evidence type="ECO:0000256" key="6">
    <source>
        <dbReference type="HAMAP-Rule" id="MF_00031"/>
    </source>
</evidence>
<feature type="region of interest" description="Domain III" evidence="6">
    <location>
        <begin position="158"/>
        <end position="213"/>
    </location>
</feature>
<comment type="caution">
    <text evidence="6">Lacks conserved residue(s) required for the propagation of feature annotation.</text>
</comment>
<dbReference type="GO" id="GO:0000400">
    <property type="term" value="F:four-way junction DNA binding"/>
    <property type="evidence" value="ECO:0007669"/>
    <property type="project" value="UniProtKB-UniRule"/>
</dbReference>
<dbReference type="eggNOG" id="COG0632">
    <property type="taxonomic scope" value="Bacteria"/>
</dbReference>
<evidence type="ECO:0000256" key="4">
    <source>
        <dbReference type="ARBA" id="ARBA00023172"/>
    </source>
</evidence>
<dbReference type="EMBL" id="JPSP01000006">
    <property type="protein sequence ID" value="KFF41505.1"/>
    <property type="molecule type" value="Genomic_DNA"/>
</dbReference>
<dbReference type="Proteomes" id="UP000028922">
    <property type="component" value="Unassembled WGS sequence"/>
</dbReference>